<dbReference type="RefSeq" id="WP_226768225.1">
    <property type="nucleotide sequence ID" value="NZ_BAAAEO010000007.1"/>
</dbReference>
<name>A0ABN1EEP1_9GAMM</name>
<evidence type="ECO:0000313" key="1">
    <source>
        <dbReference type="EMBL" id="GAA0564981.1"/>
    </source>
</evidence>
<comment type="caution">
    <text evidence="1">The sequence shown here is derived from an EMBL/GenBank/DDBJ whole genome shotgun (WGS) entry which is preliminary data.</text>
</comment>
<protein>
    <recommendedName>
        <fullName evidence="3">Anti-sigma factor</fullName>
    </recommendedName>
</protein>
<reference evidence="1 2" key="1">
    <citation type="journal article" date="2019" name="Int. J. Syst. Evol. Microbiol.">
        <title>The Global Catalogue of Microorganisms (GCM) 10K type strain sequencing project: providing services to taxonomists for standard genome sequencing and annotation.</title>
        <authorList>
            <consortium name="The Broad Institute Genomics Platform"/>
            <consortium name="The Broad Institute Genome Sequencing Center for Infectious Disease"/>
            <person name="Wu L."/>
            <person name="Ma J."/>
        </authorList>
    </citation>
    <scope>NUCLEOTIDE SEQUENCE [LARGE SCALE GENOMIC DNA]</scope>
    <source>
        <strain evidence="1 2">JCM 14331</strain>
    </source>
</reference>
<accession>A0ABN1EEP1</accession>
<sequence>MSAQQHLTFSDIQLSAFLDAALPEPDMELIRQALTEDDTLVNRLAELAMVDTLVEQCYRQIDNQPLPAELQALAQQHSSTDNVVPFRRIKQAARQWQLQAAAVALMSLITVFSLTNRQATDSLQAGTDAWQRVSDVLQRQPSGKDYVVADATVTPRLSFISKNGQFCRQYGLQQNGAGSEHIACRSQNQWQLEASADTGPTVTDSSGYQTASGGRVLDDKLDQLMTSAPLSPTAEQQYLTPSSQQ</sequence>
<evidence type="ECO:0000313" key="2">
    <source>
        <dbReference type="Proteomes" id="UP001501169"/>
    </source>
</evidence>
<evidence type="ECO:0008006" key="3">
    <source>
        <dbReference type="Google" id="ProtNLM"/>
    </source>
</evidence>
<organism evidence="1 2">
    <name type="scientific">Rheinheimera aquimaris</name>
    <dbReference type="NCBI Taxonomy" id="412437"/>
    <lineage>
        <taxon>Bacteria</taxon>
        <taxon>Pseudomonadati</taxon>
        <taxon>Pseudomonadota</taxon>
        <taxon>Gammaproteobacteria</taxon>
        <taxon>Chromatiales</taxon>
        <taxon>Chromatiaceae</taxon>
        <taxon>Rheinheimera</taxon>
    </lineage>
</organism>
<gene>
    <name evidence="1" type="ORF">GCM10009098_36390</name>
</gene>
<keyword evidence="2" id="KW-1185">Reference proteome</keyword>
<proteinExistence type="predicted"/>
<dbReference type="Proteomes" id="UP001501169">
    <property type="component" value="Unassembled WGS sequence"/>
</dbReference>
<dbReference type="EMBL" id="BAAAEO010000007">
    <property type="protein sequence ID" value="GAA0564981.1"/>
    <property type="molecule type" value="Genomic_DNA"/>
</dbReference>